<evidence type="ECO:0000313" key="3">
    <source>
        <dbReference type="Proteomes" id="UP000474565"/>
    </source>
</evidence>
<organism evidence="2 3">
    <name type="scientific">Duganella lactea</name>
    <dbReference type="NCBI Taxonomy" id="2692173"/>
    <lineage>
        <taxon>Bacteria</taxon>
        <taxon>Pseudomonadati</taxon>
        <taxon>Pseudomonadota</taxon>
        <taxon>Betaproteobacteria</taxon>
        <taxon>Burkholderiales</taxon>
        <taxon>Oxalobacteraceae</taxon>
        <taxon>Telluria group</taxon>
        <taxon>Duganella</taxon>
    </lineage>
</organism>
<evidence type="ECO:0008006" key="4">
    <source>
        <dbReference type="Google" id="ProtNLM"/>
    </source>
</evidence>
<gene>
    <name evidence="2" type="ORF">GTP44_18765</name>
</gene>
<comment type="caution">
    <text evidence="2">The sequence shown here is derived from an EMBL/GenBank/DDBJ whole genome shotgun (WGS) entry which is preliminary data.</text>
</comment>
<proteinExistence type="predicted"/>
<dbReference type="Gene3D" id="3.20.20.80">
    <property type="entry name" value="Glycosidases"/>
    <property type="match status" value="1"/>
</dbReference>
<sequence>MNSPCANLRQARQGRRLFSIAGRLLAWCSVALSLSVQAADYQIGVYYFPGWKDNQMGSAYTLPWEKIKPFPEREPVLGWYREGDDAVMNQQLGWMQKYGIDYVVFDWLWGRDNKPHLDHAVNAYLRTPDHHGVKFSIMWANHTDYIFSRDQFEALFHFWAQRYMFRPDYLRMDGKPVVFIFSADVLNKNAQKIGMTSAELIAMADRIFKDEGLEGISFIGGIGALSPGFDYSARTGYSGFSAYNFHGPASFRFARGRAMSHSYTELDQSYQDQWKWMLSHADGTFIVPMSSGWDKRPWGGSKDADHDNSVSTPTEFEAHLQAARDTMNANPGKTKKMGVICCWNEYGEGSYIEPTRQQGFSYLEKVKKVFGGDKR</sequence>
<name>A0A6L8MQH3_9BURK</name>
<dbReference type="RefSeq" id="WP_161020621.1">
    <property type="nucleotide sequence ID" value="NZ_WWCP01000026.1"/>
</dbReference>
<reference evidence="2 3" key="1">
    <citation type="submission" date="2019-12" db="EMBL/GenBank/DDBJ databases">
        <title>Novel species isolated from a subtropical stream in China.</title>
        <authorList>
            <person name="Lu H."/>
        </authorList>
    </citation>
    <scope>NUCLEOTIDE SEQUENCE [LARGE SCALE GENOMIC DNA]</scope>
    <source>
        <strain evidence="2 3">FT50W</strain>
    </source>
</reference>
<dbReference type="AlphaFoldDB" id="A0A6L8MQH3"/>
<keyword evidence="1" id="KW-0732">Signal</keyword>
<evidence type="ECO:0000313" key="2">
    <source>
        <dbReference type="EMBL" id="MYM83985.1"/>
    </source>
</evidence>
<dbReference type="PANTHER" id="PTHR41244:SF1">
    <property type="entry name" value="GLYCOSYLTRANSFERASE"/>
    <property type="match status" value="1"/>
</dbReference>
<dbReference type="EMBL" id="WWCP01000026">
    <property type="protein sequence ID" value="MYM83985.1"/>
    <property type="molecule type" value="Genomic_DNA"/>
</dbReference>
<evidence type="ECO:0000256" key="1">
    <source>
        <dbReference type="SAM" id="SignalP"/>
    </source>
</evidence>
<dbReference type="PANTHER" id="PTHR41244">
    <property type="entry name" value="RHAMNAN SYNTHESIS F"/>
    <property type="match status" value="1"/>
</dbReference>
<dbReference type="InterPro" id="IPR032719">
    <property type="entry name" value="WbsX"/>
</dbReference>
<dbReference type="Proteomes" id="UP000474565">
    <property type="component" value="Unassembled WGS sequence"/>
</dbReference>
<protein>
    <recommendedName>
        <fullName evidence="4">Glycosyltransferase WbsX</fullName>
    </recommendedName>
</protein>
<feature type="signal peptide" evidence="1">
    <location>
        <begin position="1"/>
        <end position="38"/>
    </location>
</feature>
<dbReference type="Pfam" id="PF14307">
    <property type="entry name" value="Glyco_tran_WbsX"/>
    <property type="match status" value="1"/>
</dbReference>
<feature type="chain" id="PRO_5027085486" description="Glycosyltransferase WbsX" evidence="1">
    <location>
        <begin position="39"/>
        <end position="375"/>
    </location>
</feature>
<accession>A0A6L8MQH3</accession>